<evidence type="ECO:0000313" key="2">
    <source>
        <dbReference type="EMBL" id="MBC8431012.1"/>
    </source>
</evidence>
<evidence type="ECO:0000256" key="1">
    <source>
        <dbReference type="ARBA" id="ARBA00022729"/>
    </source>
</evidence>
<dbReference type="EMBL" id="JACNIG010000101">
    <property type="protein sequence ID" value="MBC8431012.1"/>
    <property type="molecule type" value="Genomic_DNA"/>
</dbReference>
<dbReference type="AlphaFoldDB" id="A0A8J6P144"/>
<dbReference type="Gene3D" id="3.30.1450.10">
    <property type="match status" value="1"/>
</dbReference>
<sequence length="126" mass="13879">LNSISGKLIVLFILTFISGCFGFGKNQDYQPLDADKLEKLVKGQTTATEVGALFGAPAQVVKMSNGNAYIYTHSVAKGTAVWLLLVSLGNYEKQYDQIIFFFDNNDILTHYGASFDARDSSYGFPF</sequence>
<dbReference type="Proteomes" id="UP000605201">
    <property type="component" value="Unassembled WGS sequence"/>
</dbReference>
<evidence type="ECO:0000313" key="3">
    <source>
        <dbReference type="Proteomes" id="UP000605201"/>
    </source>
</evidence>
<accession>A0A8J6P144</accession>
<gene>
    <name evidence="2" type="ORF">H8D96_03740</name>
</gene>
<organism evidence="2 3">
    <name type="scientific">Candidatus Desulfatibia vada</name>
    <dbReference type="NCBI Taxonomy" id="2841696"/>
    <lineage>
        <taxon>Bacteria</taxon>
        <taxon>Pseudomonadati</taxon>
        <taxon>Thermodesulfobacteriota</taxon>
        <taxon>Desulfobacteria</taxon>
        <taxon>Desulfobacterales</taxon>
        <taxon>Desulfobacterales incertae sedis</taxon>
        <taxon>Candidatus Desulfatibia</taxon>
    </lineage>
</organism>
<name>A0A8J6P144_9BACT</name>
<keyword evidence="1" id="KW-0732">Signal</keyword>
<evidence type="ECO:0008006" key="4">
    <source>
        <dbReference type="Google" id="ProtNLM"/>
    </source>
</evidence>
<proteinExistence type="predicted"/>
<comment type="caution">
    <text evidence="2">The sequence shown here is derived from an EMBL/GenBank/DDBJ whole genome shotgun (WGS) entry which is preliminary data.</text>
</comment>
<dbReference type="InterPro" id="IPR037873">
    <property type="entry name" value="BamE-like"/>
</dbReference>
<reference evidence="2 3" key="1">
    <citation type="submission" date="2020-08" db="EMBL/GenBank/DDBJ databases">
        <title>Bridging the membrane lipid divide: bacteria of the FCB group superphylum have the potential to synthesize archaeal ether lipids.</title>
        <authorList>
            <person name="Villanueva L."/>
            <person name="Von Meijenfeldt F.A.B."/>
            <person name="Westbye A.B."/>
            <person name="Yadav S."/>
            <person name="Hopmans E.C."/>
            <person name="Dutilh B.E."/>
            <person name="Sinninghe Damste J.S."/>
        </authorList>
    </citation>
    <scope>NUCLEOTIDE SEQUENCE [LARGE SCALE GENOMIC DNA]</scope>
    <source>
        <strain evidence="2">NIOZ-UU17</strain>
    </source>
</reference>
<feature type="non-terminal residue" evidence="2">
    <location>
        <position position="1"/>
    </location>
</feature>
<protein>
    <recommendedName>
        <fullName evidence="4">Outer membrane protein assembly factor BamE</fullName>
    </recommendedName>
</protein>